<evidence type="ECO:0000259" key="6">
    <source>
        <dbReference type="Pfam" id="PF07992"/>
    </source>
</evidence>
<dbReference type="SUPFAM" id="SSF51905">
    <property type="entry name" value="FAD/NAD(P)-binding domain"/>
    <property type="match status" value="1"/>
</dbReference>
<evidence type="ECO:0000313" key="7">
    <source>
        <dbReference type="EMBL" id="PIX92019.1"/>
    </source>
</evidence>
<dbReference type="EMBL" id="PFJV01000097">
    <property type="protein sequence ID" value="PIX92019.1"/>
    <property type="molecule type" value="Genomic_DNA"/>
</dbReference>
<dbReference type="InterPro" id="IPR050097">
    <property type="entry name" value="Ferredoxin-NADP_redctase_2"/>
</dbReference>
<dbReference type="InterPro" id="IPR036188">
    <property type="entry name" value="FAD/NAD-bd_sf"/>
</dbReference>
<dbReference type="GO" id="GO:0016668">
    <property type="term" value="F:oxidoreductase activity, acting on a sulfur group of donors, NAD(P) as acceptor"/>
    <property type="evidence" value="ECO:0007669"/>
    <property type="project" value="UniProtKB-ARBA"/>
</dbReference>
<keyword evidence="1" id="KW-0285">Flavoprotein</keyword>
<gene>
    <name evidence="7" type="ORF">COZ26_04075</name>
</gene>
<dbReference type="PRINTS" id="PR00368">
    <property type="entry name" value="FADPNR"/>
</dbReference>
<dbReference type="Gene3D" id="3.50.50.60">
    <property type="entry name" value="FAD/NAD(P)-binding domain"/>
    <property type="match status" value="2"/>
</dbReference>
<keyword evidence="4" id="KW-1015">Disulfide bond</keyword>
<keyword evidence="2" id="KW-0274">FAD</keyword>
<reference evidence="8" key="1">
    <citation type="submission" date="2017-09" db="EMBL/GenBank/DDBJ databases">
        <title>Depth-based differentiation of microbial function through sediment-hosted aquifers and enrichment of novel symbionts in the deep terrestrial subsurface.</title>
        <authorList>
            <person name="Probst A.J."/>
            <person name="Ladd B."/>
            <person name="Jarett J.K."/>
            <person name="Geller-Mcgrath D.E."/>
            <person name="Sieber C.M.K."/>
            <person name="Emerson J.B."/>
            <person name="Anantharaman K."/>
            <person name="Thomas B.C."/>
            <person name="Malmstrom R."/>
            <person name="Stieglmeier M."/>
            <person name="Klingl A."/>
            <person name="Woyke T."/>
            <person name="Ryan C.M."/>
            <person name="Banfield J.F."/>
        </authorList>
    </citation>
    <scope>NUCLEOTIDE SEQUENCE [LARGE SCALE GENOMIC DNA]</scope>
</reference>
<dbReference type="AlphaFoldDB" id="A0A2M7MG08"/>
<dbReference type="Pfam" id="PF07992">
    <property type="entry name" value="Pyr_redox_2"/>
    <property type="match status" value="1"/>
</dbReference>
<proteinExistence type="predicted"/>
<evidence type="ECO:0000256" key="5">
    <source>
        <dbReference type="ARBA" id="ARBA00023284"/>
    </source>
</evidence>
<dbReference type="Proteomes" id="UP000230658">
    <property type="component" value="Unassembled WGS sequence"/>
</dbReference>
<evidence type="ECO:0000256" key="1">
    <source>
        <dbReference type="ARBA" id="ARBA00022630"/>
    </source>
</evidence>
<comment type="caution">
    <text evidence="7">The sequence shown here is derived from an EMBL/GenBank/DDBJ whole genome shotgun (WGS) entry which is preliminary data.</text>
</comment>
<evidence type="ECO:0000256" key="2">
    <source>
        <dbReference type="ARBA" id="ARBA00022827"/>
    </source>
</evidence>
<evidence type="ECO:0000313" key="8">
    <source>
        <dbReference type="Proteomes" id="UP000230658"/>
    </source>
</evidence>
<feature type="domain" description="FAD/NAD(P)-binding" evidence="6">
    <location>
        <begin position="3"/>
        <end position="285"/>
    </location>
</feature>
<dbReference type="InterPro" id="IPR008255">
    <property type="entry name" value="Pyr_nucl-diS_OxRdtase_2_AS"/>
</dbReference>
<dbReference type="PANTHER" id="PTHR48105">
    <property type="entry name" value="THIOREDOXIN REDUCTASE 1-RELATED-RELATED"/>
    <property type="match status" value="1"/>
</dbReference>
<protein>
    <recommendedName>
        <fullName evidence="6">FAD/NAD(P)-binding domain-containing protein</fullName>
    </recommendedName>
</protein>
<evidence type="ECO:0000256" key="3">
    <source>
        <dbReference type="ARBA" id="ARBA00023002"/>
    </source>
</evidence>
<sequence>MMYDVVILGGGPAGVAAGVYAARKKLKTLLITQEVGGQSLVSDNIQNWVGTQSISGIQLAKNLEEHLRAQKRVTIKMPEKTLAVKEVGEGLLVTTNKDEYQTKTIIVCLGARRRKLDVPGEKKFDGKGVAYCSTCDAPLFSGKAVVVVGGGNAGLEAVQDLLPYVAQIYLLTHGEALRGDTVTIEAIHRSKKLKQIIFNAEILEIIGEQFVTAFKYRDKKTSQEKIIDVQGVFVEIGAVPNSEIVKDLVDLNERAEIVIDHKTGATSHPGIFAAGDVTDEKYKQNNISAGDGVKTALSAYNYLLKRK</sequence>
<keyword evidence="3" id="KW-0560">Oxidoreductase</keyword>
<organism evidence="7 8">
    <name type="scientific">Candidatus Kuenenbacteria bacterium CG_4_10_14_3_um_filter_39_14</name>
    <dbReference type="NCBI Taxonomy" id="1974614"/>
    <lineage>
        <taxon>Bacteria</taxon>
        <taxon>Candidatus Kueneniibacteriota</taxon>
    </lineage>
</organism>
<dbReference type="PRINTS" id="PR00469">
    <property type="entry name" value="PNDRDTASEII"/>
</dbReference>
<accession>A0A2M7MG08</accession>
<name>A0A2M7MG08_9BACT</name>
<evidence type="ECO:0000256" key="4">
    <source>
        <dbReference type="ARBA" id="ARBA00023157"/>
    </source>
</evidence>
<keyword evidence="5" id="KW-0676">Redox-active center</keyword>
<dbReference type="PROSITE" id="PS00573">
    <property type="entry name" value="PYRIDINE_REDOX_2"/>
    <property type="match status" value="1"/>
</dbReference>
<dbReference type="InterPro" id="IPR023753">
    <property type="entry name" value="FAD/NAD-binding_dom"/>
</dbReference>